<dbReference type="EMBL" id="JAAYUN010000193">
    <property type="protein sequence ID" value="NLJ23528.1"/>
    <property type="molecule type" value="Genomic_DNA"/>
</dbReference>
<dbReference type="GeneID" id="10461856"/>
<gene>
    <name evidence="1" type="ORF">GX426_10555</name>
</gene>
<dbReference type="InterPro" id="IPR019271">
    <property type="entry name" value="DUF2284_metal-binding"/>
</dbReference>
<dbReference type="Pfam" id="PF10050">
    <property type="entry name" value="DUF2284"/>
    <property type="match status" value="1"/>
</dbReference>
<organism evidence="1 2">
    <name type="scientific">Methanothrix soehngenii</name>
    <name type="common">Methanosaeta concilii</name>
    <dbReference type="NCBI Taxonomy" id="2223"/>
    <lineage>
        <taxon>Archaea</taxon>
        <taxon>Methanobacteriati</taxon>
        <taxon>Methanobacteriota</taxon>
        <taxon>Stenosarchaea group</taxon>
        <taxon>Methanomicrobia</taxon>
        <taxon>Methanotrichales</taxon>
        <taxon>Methanotrichaceae</taxon>
        <taxon>Methanothrix</taxon>
    </lineage>
</organism>
<name>A0A7K4AKP7_METSH</name>
<accession>A0A7K4AKP7</accession>
<dbReference type="Proteomes" id="UP000544742">
    <property type="component" value="Unassembled WGS sequence"/>
</dbReference>
<reference evidence="1 2" key="1">
    <citation type="journal article" date="2020" name="Biotechnol. Biofuels">
        <title>New insights from the biogas microbiome by comprehensive genome-resolved metagenomics of nearly 1600 species originating from multiple anaerobic digesters.</title>
        <authorList>
            <person name="Campanaro S."/>
            <person name="Treu L."/>
            <person name="Rodriguez-R L.M."/>
            <person name="Kovalovszki A."/>
            <person name="Ziels R.M."/>
            <person name="Maus I."/>
            <person name="Zhu X."/>
            <person name="Kougias P.G."/>
            <person name="Basile A."/>
            <person name="Luo G."/>
            <person name="Schluter A."/>
            <person name="Konstantinidis K.T."/>
            <person name="Angelidaki I."/>
        </authorList>
    </citation>
    <scope>NUCLEOTIDE SEQUENCE [LARGE SCALE GENOMIC DNA]</scope>
    <source>
        <strain evidence="1">AS27yjCOA_157</strain>
    </source>
</reference>
<protein>
    <submittedName>
        <fullName evidence="1">DUF2284 domain-containing protein</fullName>
    </submittedName>
</protein>
<dbReference type="OMA" id="PRPVWKC"/>
<evidence type="ECO:0000313" key="1">
    <source>
        <dbReference type="EMBL" id="NLJ23528.1"/>
    </source>
</evidence>
<evidence type="ECO:0000313" key="2">
    <source>
        <dbReference type="Proteomes" id="UP000544742"/>
    </source>
</evidence>
<sequence length="200" mass="22920">MNDEDLDSILFELQSIHPDIRPISTDLIVVADWVRLKCRYGCRAYGKHLCCPPFAPSPEEMRRVVSEYKTAILARFLAEPGPGNDPRHIHHYLWDSINNLHDTVYQLETRAFLLGYYKALGFYALPCTLCETCVGEEMQESGEKMNPLDVLKCRHKDRMRPSMEGCGVDVFKTLENAGYSPQVIRSYSERVVLFGMVLLD</sequence>
<proteinExistence type="predicted"/>
<dbReference type="AlphaFoldDB" id="A0A7K4AKP7"/>
<dbReference type="RefSeq" id="WP_013719935.1">
    <property type="nucleotide sequence ID" value="NZ_CAJYDL010000001.1"/>
</dbReference>
<comment type="caution">
    <text evidence="1">The sequence shown here is derived from an EMBL/GenBank/DDBJ whole genome shotgun (WGS) entry which is preliminary data.</text>
</comment>